<evidence type="ECO:0000313" key="2">
    <source>
        <dbReference type="Proteomes" id="UP000516421"/>
    </source>
</evidence>
<accession>A0A7H2BK07</accession>
<evidence type="ECO:0000313" key="1">
    <source>
        <dbReference type="EMBL" id="QNV40003.1"/>
    </source>
</evidence>
<keyword evidence="2" id="KW-1185">Reference proteome</keyword>
<proteinExistence type="predicted"/>
<gene>
    <name evidence="1" type="ORF">IDM48_00630</name>
</gene>
<name>A0A7H2BK07_9MICC</name>
<dbReference type="AlphaFoldDB" id="A0A7H2BK07"/>
<dbReference type="RefSeq" id="WP_190617574.1">
    <property type="nucleotide sequence ID" value="NZ_CP061538.1"/>
</dbReference>
<organism evidence="1 2">
    <name type="scientific">Rothia amarae</name>
    <dbReference type="NCBI Taxonomy" id="169480"/>
    <lineage>
        <taxon>Bacteria</taxon>
        <taxon>Bacillati</taxon>
        <taxon>Actinomycetota</taxon>
        <taxon>Actinomycetes</taxon>
        <taxon>Micrococcales</taxon>
        <taxon>Micrococcaceae</taxon>
        <taxon>Rothia</taxon>
    </lineage>
</organism>
<dbReference type="Proteomes" id="UP000516421">
    <property type="component" value="Chromosome"/>
</dbReference>
<dbReference type="EMBL" id="CP061538">
    <property type="protein sequence ID" value="QNV40003.1"/>
    <property type="molecule type" value="Genomic_DNA"/>
</dbReference>
<protein>
    <submittedName>
        <fullName evidence="1">Uncharacterized protein</fullName>
    </submittedName>
</protein>
<reference evidence="1 2" key="1">
    <citation type="submission" date="2020-09" db="EMBL/GenBank/DDBJ databases">
        <title>Investigation of environmental microbe.</title>
        <authorList>
            <person name="Ou Y."/>
            <person name="Kang Q."/>
        </authorList>
    </citation>
    <scope>NUCLEOTIDE SEQUENCE [LARGE SCALE GENOMIC DNA]</scope>
    <source>
        <strain evidence="1 2">KJZ-9</strain>
    </source>
</reference>
<sequence length="197" mass="21414">MAASATIPAYASSKPRYSISASWFGRLVYSQSASCGTNQRQVSTMGLWTNARAGGTAAAGFAVPPVQGAPQTTVTLSNIRQQVAFPAGLVSSITVTSGSWANPTVVRNQNINNDGYLWDIFTFNWIGSNTGQSSDRSVPWANSPMTTTMNWNNTTCFNQDVFYRRYFWARLLGSYTTANGFSYTIPTDWLQTPLGSA</sequence>
<dbReference type="KEGG" id="rama:IDM48_00630"/>